<comment type="subcellular location">
    <subcellularLocation>
        <location evidence="1 17">Mitochondrion inner membrane</location>
        <topology evidence="1 17">Multi-pass membrane protein</topology>
    </subcellularLocation>
</comment>
<keyword evidence="12 17" id="KW-0520">NAD</keyword>
<evidence type="ECO:0000256" key="7">
    <source>
        <dbReference type="ARBA" id="ARBA00022692"/>
    </source>
</evidence>
<evidence type="ECO:0000259" key="18">
    <source>
        <dbReference type="Pfam" id="PF00361"/>
    </source>
</evidence>
<feature type="transmembrane region" description="Helical" evidence="17">
    <location>
        <begin position="61"/>
        <end position="80"/>
    </location>
</feature>
<dbReference type="PRINTS" id="PR01436">
    <property type="entry name" value="NADHDHGNASE2"/>
</dbReference>
<reference evidence="19" key="1">
    <citation type="journal article" date="2020" name="Mitochondrial DNA Part B Resour">
        <title>The complete mitochondrial genome of Phascolosoma scolops (Sipuncula, Phascolosomatidae) from Beibu Bay.</title>
        <authorList>
            <person name="Zhong S."/>
            <person name="Huang L."/>
            <person name="Liu Y."/>
            <person name="Huang G."/>
            <person name="Chen X."/>
        </authorList>
    </citation>
    <scope>NUCLEOTIDE SEQUENCE</scope>
</reference>
<dbReference type="InterPro" id="IPR001750">
    <property type="entry name" value="ND/Mrp_TM"/>
</dbReference>
<dbReference type="GO" id="GO:0006120">
    <property type="term" value="P:mitochondrial electron transport, NADH to ubiquinone"/>
    <property type="evidence" value="ECO:0007669"/>
    <property type="project" value="InterPro"/>
</dbReference>
<feature type="transmembrane region" description="Helical" evidence="17">
    <location>
        <begin position="7"/>
        <end position="26"/>
    </location>
</feature>
<evidence type="ECO:0000256" key="16">
    <source>
        <dbReference type="ARBA" id="ARBA00049551"/>
    </source>
</evidence>
<dbReference type="EC" id="7.1.1.2" evidence="3 17"/>
<feature type="domain" description="NADH:quinone oxidoreductase/Mrp antiporter transmembrane" evidence="18">
    <location>
        <begin position="25"/>
        <end position="77"/>
    </location>
</feature>
<keyword evidence="10 17" id="KW-0249">Electron transport</keyword>
<keyword evidence="11 17" id="KW-1133">Transmembrane helix</keyword>
<keyword evidence="15 17" id="KW-0472">Membrane</keyword>
<name>A0A7D4Z9B2_9ANNE</name>
<feature type="transmembrane region" description="Helical" evidence="17">
    <location>
        <begin position="270"/>
        <end position="289"/>
    </location>
</feature>
<dbReference type="PANTHER" id="PTHR46552:SF1">
    <property type="entry name" value="NADH-UBIQUINONE OXIDOREDUCTASE CHAIN 2"/>
    <property type="match status" value="1"/>
</dbReference>
<evidence type="ECO:0000313" key="19">
    <source>
        <dbReference type="EMBL" id="QKS32591.1"/>
    </source>
</evidence>
<evidence type="ECO:0000256" key="9">
    <source>
        <dbReference type="ARBA" id="ARBA00022967"/>
    </source>
</evidence>
<evidence type="ECO:0000256" key="6">
    <source>
        <dbReference type="ARBA" id="ARBA00022660"/>
    </source>
</evidence>
<keyword evidence="14 17" id="KW-0496">Mitochondrion</keyword>
<gene>
    <name evidence="19" type="primary">nad2</name>
</gene>
<dbReference type="PANTHER" id="PTHR46552">
    <property type="entry name" value="NADH-UBIQUINONE OXIDOREDUCTASE CHAIN 2"/>
    <property type="match status" value="1"/>
</dbReference>
<accession>A0A7D4Z9B2</accession>
<feature type="transmembrane region" description="Helical" evidence="17">
    <location>
        <begin position="32"/>
        <end position="52"/>
    </location>
</feature>
<dbReference type="InterPro" id="IPR003917">
    <property type="entry name" value="NADH_UbQ_OxRdtase_chain2"/>
</dbReference>
<evidence type="ECO:0000256" key="11">
    <source>
        <dbReference type="ARBA" id="ARBA00022989"/>
    </source>
</evidence>
<dbReference type="GO" id="GO:0008137">
    <property type="term" value="F:NADH dehydrogenase (ubiquinone) activity"/>
    <property type="evidence" value="ECO:0007669"/>
    <property type="project" value="UniProtKB-EC"/>
</dbReference>
<protein>
    <recommendedName>
        <fullName evidence="4 17">NADH-ubiquinone oxidoreductase chain 2</fullName>
        <ecNumber evidence="3 17">7.1.1.2</ecNumber>
    </recommendedName>
</protein>
<dbReference type="InterPro" id="IPR050175">
    <property type="entry name" value="Complex_I_Subunit_2"/>
</dbReference>
<keyword evidence="7 17" id="KW-0812">Transmembrane</keyword>
<feature type="transmembrane region" description="Helical" evidence="17">
    <location>
        <begin position="214"/>
        <end position="235"/>
    </location>
</feature>
<dbReference type="Pfam" id="PF00361">
    <property type="entry name" value="Proton_antipo_M"/>
    <property type="match status" value="2"/>
</dbReference>
<comment type="similarity">
    <text evidence="2 17">Belongs to the complex I subunit 2 family.</text>
</comment>
<evidence type="ECO:0000256" key="2">
    <source>
        <dbReference type="ARBA" id="ARBA00007012"/>
    </source>
</evidence>
<geneLocation type="mitochondrion" evidence="19"/>
<feature type="transmembrane region" description="Helical" evidence="17">
    <location>
        <begin position="140"/>
        <end position="159"/>
    </location>
</feature>
<evidence type="ECO:0000256" key="3">
    <source>
        <dbReference type="ARBA" id="ARBA00012944"/>
    </source>
</evidence>
<keyword evidence="8 17" id="KW-0999">Mitochondrion inner membrane</keyword>
<evidence type="ECO:0000256" key="13">
    <source>
        <dbReference type="ARBA" id="ARBA00023075"/>
    </source>
</evidence>
<evidence type="ECO:0000256" key="10">
    <source>
        <dbReference type="ARBA" id="ARBA00022982"/>
    </source>
</evidence>
<feature type="transmembrane region" description="Helical" evidence="17">
    <location>
        <begin position="301"/>
        <end position="323"/>
    </location>
</feature>
<feature type="domain" description="NADH:quinone oxidoreductase/Mrp antiporter transmembrane" evidence="18">
    <location>
        <begin position="82"/>
        <end position="266"/>
    </location>
</feature>
<organism evidence="19">
    <name type="scientific">Phascolosoma similis</name>
    <dbReference type="NCBI Taxonomy" id="2735967"/>
    <lineage>
        <taxon>Eukaryota</taxon>
        <taxon>Metazoa</taxon>
        <taxon>Spiralia</taxon>
        <taxon>Lophotrochozoa</taxon>
        <taxon>Annelida</taxon>
        <taxon>Sipuncula</taxon>
        <taxon>Phascolosomatidea</taxon>
        <taxon>Phascolosomatiformes</taxon>
        <taxon>Phascolosomatidae</taxon>
        <taxon>Phascolosoma</taxon>
    </lineage>
</organism>
<feature type="transmembrane region" description="Helical" evidence="17">
    <location>
        <begin position="241"/>
        <end position="263"/>
    </location>
</feature>
<evidence type="ECO:0000256" key="5">
    <source>
        <dbReference type="ARBA" id="ARBA00022448"/>
    </source>
</evidence>
<dbReference type="GO" id="GO:0005743">
    <property type="term" value="C:mitochondrial inner membrane"/>
    <property type="evidence" value="ECO:0007669"/>
    <property type="project" value="UniProtKB-SubCell"/>
</dbReference>
<comment type="catalytic activity">
    <reaction evidence="16 17">
        <text>a ubiquinone + NADH + 5 H(+)(in) = a ubiquinol + NAD(+) + 4 H(+)(out)</text>
        <dbReference type="Rhea" id="RHEA:29091"/>
        <dbReference type="Rhea" id="RHEA-COMP:9565"/>
        <dbReference type="Rhea" id="RHEA-COMP:9566"/>
        <dbReference type="ChEBI" id="CHEBI:15378"/>
        <dbReference type="ChEBI" id="CHEBI:16389"/>
        <dbReference type="ChEBI" id="CHEBI:17976"/>
        <dbReference type="ChEBI" id="CHEBI:57540"/>
        <dbReference type="ChEBI" id="CHEBI:57945"/>
        <dbReference type="EC" id="7.1.1.2"/>
    </reaction>
</comment>
<dbReference type="EMBL" id="MN813482">
    <property type="protein sequence ID" value="QKS32591.1"/>
    <property type="molecule type" value="Genomic_DNA"/>
</dbReference>
<keyword evidence="6 17" id="KW-0679">Respiratory chain</keyword>
<keyword evidence="13 17" id="KW-0830">Ubiquinone</keyword>
<comment type="function">
    <text evidence="17">Core subunit of the mitochondrial membrane respiratory chain NADH dehydrogenase (Complex I) which catalyzes electron transfer from NADH through the respiratory chain, using ubiquinone as an electron acceptor. Essential for the catalytic activity and assembly of complex I.</text>
</comment>
<evidence type="ECO:0000256" key="8">
    <source>
        <dbReference type="ARBA" id="ARBA00022792"/>
    </source>
</evidence>
<keyword evidence="9 17" id="KW-1278">Translocase</keyword>
<evidence type="ECO:0000256" key="14">
    <source>
        <dbReference type="ARBA" id="ARBA00023128"/>
    </source>
</evidence>
<evidence type="ECO:0000256" key="15">
    <source>
        <dbReference type="ARBA" id="ARBA00023136"/>
    </source>
</evidence>
<evidence type="ECO:0000256" key="12">
    <source>
        <dbReference type="ARBA" id="ARBA00023027"/>
    </source>
</evidence>
<evidence type="ECO:0000256" key="1">
    <source>
        <dbReference type="ARBA" id="ARBA00004448"/>
    </source>
</evidence>
<evidence type="ECO:0000256" key="17">
    <source>
        <dbReference type="RuleBase" id="RU003403"/>
    </source>
</evidence>
<dbReference type="AlphaFoldDB" id="A0A7D4Z9B2"/>
<keyword evidence="5" id="KW-0813">Transport</keyword>
<sequence>MFIFFPYSYLFSFFLFLSGLMVLSAANWLSAWFAMELNLLSFIPIMISSNYLHELEGTMKYFFTQSIGSVLILTGAFSSIPISTYLSLLGVLLKLGVAPFHFWFPSVMSVSSWETCMVLASWQKLPILGLLTFFMSSNTMIYLIIGAMSAITGGTMGLNQTQLRTILAYSAVNHTGWILALMSVSLNSSWLYFMIYLMISLTLMKMLSTTQSTFFWSPSATTFLALLLLLSLGGLPPLSGFAIKLGAISLLASLSAPITLCLIYGSLLGLYYYLSLAFSFLFQNFLFFLPTPNTLTNSTALFLMLSLVGFCLFTNLFLVLYAMNLLN</sequence>
<evidence type="ECO:0000256" key="4">
    <source>
        <dbReference type="ARBA" id="ARBA00021008"/>
    </source>
</evidence>
<proteinExistence type="inferred from homology"/>